<proteinExistence type="predicted"/>
<dbReference type="InterPro" id="IPR011089">
    <property type="entry name" value="GmrSD_C"/>
</dbReference>
<dbReference type="Proteomes" id="UP000218267">
    <property type="component" value="Chromosome"/>
</dbReference>
<dbReference type="PANTHER" id="PTHR35149:SF2">
    <property type="entry name" value="DUF262 DOMAIN-CONTAINING PROTEIN"/>
    <property type="match status" value="1"/>
</dbReference>
<accession>A0A1Y1CKC1</accession>
<dbReference type="EMBL" id="AP018042">
    <property type="protein sequence ID" value="BAX80836.1"/>
    <property type="molecule type" value="Genomic_DNA"/>
</dbReference>
<evidence type="ECO:0000259" key="1">
    <source>
        <dbReference type="Pfam" id="PF03235"/>
    </source>
</evidence>
<protein>
    <recommendedName>
        <fullName evidence="5">DUF262 domain-containing protein</fullName>
    </recommendedName>
</protein>
<dbReference type="KEGG" id="mbas:ALGA_2514"/>
<evidence type="ECO:0000259" key="2">
    <source>
        <dbReference type="Pfam" id="PF07510"/>
    </source>
</evidence>
<name>A0A1Y1CKC1_9BACT</name>
<evidence type="ECO:0000313" key="4">
    <source>
        <dbReference type="Proteomes" id="UP000218267"/>
    </source>
</evidence>
<organism evidence="3 4">
    <name type="scientific">Labilibaculum antarcticum</name>
    <dbReference type="NCBI Taxonomy" id="1717717"/>
    <lineage>
        <taxon>Bacteria</taxon>
        <taxon>Pseudomonadati</taxon>
        <taxon>Bacteroidota</taxon>
        <taxon>Bacteroidia</taxon>
        <taxon>Marinilabiliales</taxon>
        <taxon>Marinifilaceae</taxon>
        <taxon>Labilibaculum</taxon>
    </lineage>
</organism>
<reference evidence="4" key="2">
    <citation type="journal article" date="2020" name="Antonie Van Leeuwenhoek">
        <title>Labilibaculum antarcticum sp. nov., a novel facultative anaerobic, psychrotorelant bacterium isolated from marine sediment of Antarctica.</title>
        <authorList>
            <person name="Watanabe M."/>
            <person name="Kojima H."/>
            <person name="Fukui M."/>
        </authorList>
    </citation>
    <scope>NUCLEOTIDE SEQUENCE [LARGE SCALE GENOMIC DNA]</scope>
    <source>
        <strain evidence="4">SPP2</strain>
    </source>
</reference>
<dbReference type="Pfam" id="PF03235">
    <property type="entry name" value="GmrSD_N"/>
    <property type="match status" value="1"/>
</dbReference>
<dbReference type="PANTHER" id="PTHR35149">
    <property type="entry name" value="SLL5132 PROTEIN"/>
    <property type="match status" value="1"/>
</dbReference>
<keyword evidence="4" id="KW-1185">Reference proteome</keyword>
<sequence>MDIKSELVTLQSYTERNSFFNIPIYQRLYVWNEVQINTLLWDLHNAINEKSYYLGGIMLSKNTDNYDLIDGQQRFTTLWLIGYVLKNALSDFLYFIENKEKRGRITFSIRDFANEYFQNPSQQVFSDKDAEQELQPVTEALKTITRFFEENNISEEEKEKLSEFIFKKVQLIATTIPPSTDENRLFEVMNNRGVQLQHHEILKGELLNEIKFDEDYFVYAKLWEACSLMDEYIEKNIKEVAGLSWKELTFSSDEEEREVGLPTDIKSIIRTKLSSKNRNDADRSSLLKILTENKWEEPDENEEDYGYDSGQIRSIISFPMFLLHCLRVFLFKKQKEGFKVNNIEIKEKKMLQIFHESFFQFIKSSGIPRAELVKEFLDLLWLARVQFDKQVIKWVQNEDTERHSIKRLYLNKDALQRRELDTNEGFALLQSMLYHSQQIVTHYWLTPFLYHLTQNNGTKANYNYLRKLDNAMFCSNIQGDLRERSWELIGKDLNNIEYDINVLDKHKGTGYWSYWFYKLDFILWYYRTNFLLFEGFLDQQDQWNEYRMTAKNSVEHISPQNPKDYDDNLVWNEKDSVENKNRKINDFGNLVLLAKNINSEYSNKIFTVKKSEFEAKSKSKRIDSLKSALIFEHRIWSWEKCQAHREKMKDLFNKYLLETRSSNNNLN</sequence>
<dbReference type="Pfam" id="PF07510">
    <property type="entry name" value="GmrSD_C"/>
    <property type="match status" value="1"/>
</dbReference>
<gene>
    <name evidence="3" type="ORF">ALGA_2514</name>
</gene>
<evidence type="ECO:0000313" key="3">
    <source>
        <dbReference type="EMBL" id="BAX80836.1"/>
    </source>
</evidence>
<feature type="domain" description="GmrSD restriction endonucleases C-terminal" evidence="2">
    <location>
        <begin position="503"/>
        <end position="648"/>
    </location>
</feature>
<dbReference type="InterPro" id="IPR004919">
    <property type="entry name" value="GmrSD_N"/>
</dbReference>
<feature type="domain" description="GmrSD restriction endonucleases N-terminal" evidence="1">
    <location>
        <begin position="16"/>
        <end position="206"/>
    </location>
</feature>
<dbReference type="AlphaFoldDB" id="A0A1Y1CKC1"/>
<reference evidence="3 4" key="1">
    <citation type="journal article" date="2018" name="Mar. Genomics">
        <title>Complete genome sequence of Marinifilaceae bacterium strain SPP2, isolated from the Antarctic marine sediment.</title>
        <authorList>
            <person name="Watanabe M."/>
            <person name="Kojima H."/>
            <person name="Fukui M."/>
        </authorList>
    </citation>
    <scope>NUCLEOTIDE SEQUENCE [LARGE SCALE GENOMIC DNA]</scope>
    <source>
        <strain evidence="3 4">SPP2</strain>
    </source>
</reference>
<evidence type="ECO:0008006" key="5">
    <source>
        <dbReference type="Google" id="ProtNLM"/>
    </source>
</evidence>